<name>A0A445E964_ARAHY</name>
<evidence type="ECO:0000313" key="3">
    <source>
        <dbReference type="Proteomes" id="UP000289738"/>
    </source>
</evidence>
<dbReference type="PANTHER" id="PTHR35218:SF7">
    <property type="entry name" value="ENDONUCLEASE_EXONUCLEASE_PHOSPHATASE"/>
    <property type="match status" value="1"/>
</dbReference>
<dbReference type="PANTHER" id="PTHR35218">
    <property type="entry name" value="RNASE H DOMAIN-CONTAINING PROTEIN"/>
    <property type="match status" value="1"/>
</dbReference>
<keyword evidence="3" id="KW-1185">Reference proteome</keyword>
<dbReference type="Proteomes" id="UP000289738">
    <property type="component" value="Chromosome A02"/>
</dbReference>
<reference evidence="2 3" key="1">
    <citation type="submission" date="2019-01" db="EMBL/GenBank/DDBJ databases">
        <title>Sequencing of cultivated peanut Arachis hypogaea provides insights into genome evolution and oil improvement.</title>
        <authorList>
            <person name="Chen X."/>
        </authorList>
    </citation>
    <scope>NUCLEOTIDE SEQUENCE [LARGE SCALE GENOMIC DNA]</scope>
    <source>
        <strain evidence="3">cv. Fuhuasheng</strain>
        <tissue evidence="2">Leaves</tissue>
    </source>
</reference>
<comment type="caution">
    <text evidence="2">The sequence shown here is derived from an EMBL/GenBank/DDBJ whole genome shotgun (WGS) entry which is preliminary data.</text>
</comment>
<dbReference type="Pfam" id="PF03372">
    <property type="entry name" value="Exo_endo_phos"/>
    <property type="match status" value="1"/>
</dbReference>
<evidence type="ECO:0000313" key="2">
    <source>
        <dbReference type="EMBL" id="RYR72010.1"/>
    </source>
</evidence>
<dbReference type="GO" id="GO:0003824">
    <property type="term" value="F:catalytic activity"/>
    <property type="evidence" value="ECO:0007669"/>
    <property type="project" value="InterPro"/>
</dbReference>
<protein>
    <recommendedName>
        <fullName evidence="1">Endonuclease/exonuclease/phosphatase domain-containing protein</fullName>
    </recommendedName>
</protein>
<organism evidence="2 3">
    <name type="scientific">Arachis hypogaea</name>
    <name type="common">Peanut</name>
    <dbReference type="NCBI Taxonomy" id="3818"/>
    <lineage>
        <taxon>Eukaryota</taxon>
        <taxon>Viridiplantae</taxon>
        <taxon>Streptophyta</taxon>
        <taxon>Embryophyta</taxon>
        <taxon>Tracheophyta</taxon>
        <taxon>Spermatophyta</taxon>
        <taxon>Magnoliopsida</taxon>
        <taxon>eudicotyledons</taxon>
        <taxon>Gunneridae</taxon>
        <taxon>Pentapetalae</taxon>
        <taxon>rosids</taxon>
        <taxon>fabids</taxon>
        <taxon>Fabales</taxon>
        <taxon>Fabaceae</taxon>
        <taxon>Papilionoideae</taxon>
        <taxon>50 kb inversion clade</taxon>
        <taxon>dalbergioids sensu lato</taxon>
        <taxon>Dalbergieae</taxon>
        <taxon>Pterocarpus clade</taxon>
        <taxon>Arachis</taxon>
    </lineage>
</organism>
<dbReference type="AlphaFoldDB" id="A0A445E964"/>
<feature type="domain" description="Endonuclease/exonuclease/phosphatase" evidence="1">
    <location>
        <begin position="52"/>
        <end position="195"/>
    </location>
</feature>
<dbReference type="SUPFAM" id="SSF56219">
    <property type="entry name" value="DNase I-like"/>
    <property type="match status" value="1"/>
</dbReference>
<dbReference type="InterPro" id="IPR005135">
    <property type="entry name" value="Endo/exonuclease/phosphatase"/>
</dbReference>
<gene>
    <name evidence="2" type="ORF">Ahy_A02g006215</name>
</gene>
<dbReference type="EMBL" id="SDMP01000002">
    <property type="protein sequence ID" value="RYR72010.1"/>
    <property type="molecule type" value="Genomic_DNA"/>
</dbReference>
<accession>A0A445E964</accession>
<evidence type="ECO:0000259" key="1">
    <source>
        <dbReference type="Pfam" id="PF03372"/>
    </source>
</evidence>
<dbReference type="InterPro" id="IPR036691">
    <property type="entry name" value="Endo/exonu/phosph_ase_sf"/>
</dbReference>
<proteinExistence type="predicted"/>
<sequence>MDPNLNPKPSDPNVLCFSRSDLDEFMAEGTSAVMEWVMIIFLCNARGAVSPNFTRVLKDYVSKYKPDLVTIQETRCRGTVAHNAIKKSLVIDAQGFSGGIWLMWNNPNLSIQEISKNEQPLHISISDNLREWFLTIVYDNPNEERKRELRNYIVDLVPTMNCPWMLCGDFNDISDISEKKGGAPPNLAQIRHFRDWMDSYGFMDLGFQGTCFTLREREREIGGFNLFQETNPNRDCNIHTQTIYPKMEPGYMLKMRSIVEADEIEQAIFFMGSLKAPGEDGFHQVFIKIIGN</sequence>
<dbReference type="Gene3D" id="3.60.10.10">
    <property type="entry name" value="Endonuclease/exonuclease/phosphatase"/>
    <property type="match status" value="1"/>
</dbReference>